<dbReference type="InterPro" id="IPR032675">
    <property type="entry name" value="LRR_dom_sf"/>
</dbReference>
<dbReference type="InterPro" id="IPR001611">
    <property type="entry name" value="Leu-rich_rpt"/>
</dbReference>
<proteinExistence type="inferred from homology"/>
<dbReference type="SUPFAM" id="SSF52058">
    <property type="entry name" value="L domain-like"/>
    <property type="match status" value="2"/>
</dbReference>
<evidence type="ECO:0000256" key="3">
    <source>
        <dbReference type="ARBA" id="ARBA00012593"/>
    </source>
</evidence>
<comment type="catalytic activity">
    <reaction evidence="1">
        <text>Hydrolysis of terminal (1-&gt;4)-linked alpha-D-glucose residues successively from non-reducing ends of the chains with release of beta-D-glucose.</text>
        <dbReference type="EC" id="3.2.1.3"/>
    </reaction>
</comment>
<protein>
    <recommendedName>
        <fullName evidence="3">glucan 1,4-alpha-glucosidase</fullName>
        <ecNumber evidence="3">3.2.1.3</ecNumber>
    </recommendedName>
</protein>
<dbReference type="Pfam" id="PF00723">
    <property type="entry name" value="Glyco_hydro_15"/>
    <property type="match status" value="1"/>
</dbReference>
<name>A0A9P1DEV9_9DINO</name>
<comment type="caution">
    <text evidence="5">The sequence shown here is derived from an EMBL/GenBank/DDBJ whole genome shotgun (WGS) entry which is preliminary data.</text>
</comment>
<dbReference type="InterPro" id="IPR008928">
    <property type="entry name" value="6-hairpin_glycosidase_sf"/>
</dbReference>
<dbReference type="OrthoDB" id="422838at2759"/>
<evidence type="ECO:0000313" key="7">
    <source>
        <dbReference type="Proteomes" id="UP001152797"/>
    </source>
</evidence>
<dbReference type="PANTHER" id="PTHR32134:SF169">
    <property type="entry name" value="FNIP REPEAT-CONTAINING PROTEIN-RELATED"/>
    <property type="match status" value="1"/>
</dbReference>
<keyword evidence="7" id="KW-1185">Reference proteome</keyword>
<dbReference type="SUPFAM" id="SSF48208">
    <property type="entry name" value="Six-hairpin glycosidases"/>
    <property type="match status" value="1"/>
</dbReference>
<dbReference type="EMBL" id="CAMXCT010004423">
    <property type="protein sequence ID" value="CAI4008931.1"/>
    <property type="molecule type" value="Genomic_DNA"/>
</dbReference>
<dbReference type="Gene3D" id="1.50.10.10">
    <property type="match status" value="1"/>
</dbReference>
<dbReference type="PRINTS" id="PR00736">
    <property type="entry name" value="GLHYDRLASE15"/>
</dbReference>
<dbReference type="EMBL" id="CAMXCT020004423">
    <property type="protein sequence ID" value="CAL1162306.1"/>
    <property type="molecule type" value="Genomic_DNA"/>
</dbReference>
<comment type="similarity">
    <text evidence="2">Belongs to the glycosyl hydrolase 15 family.</text>
</comment>
<dbReference type="EMBL" id="CAMXCT030004423">
    <property type="protein sequence ID" value="CAL4796243.1"/>
    <property type="molecule type" value="Genomic_DNA"/>
</dbReference>
<dbReference type="GO" id="GO:0005976">
    <property type="term" value="P:polysaccharide metabolic process"/>
    <property type="evidence" value="ECO:0007669"/>
    <property type="project" value="InterPro"/>
</dbReference>
<dbReference type="Pfam" id="PF05725">
    <property type="entry name" value="FNIP"/>
    <property type="match status" value="8"/>
</dbReference>
<reference evidence="6 7" key="2">
    <citation type="submission" date="2024-05" db="EMBL/GenBank/DDBJ databases">
        <authorList>
            <person name="Chen Y."/>
            <person name="Shah S."/>
            <person name="Dougan E. K."/>
            <person name="Thang M."/>
            <person name="Chan C."/>
        </authorList>
    </citation>
    <scope>NUCLEOTIDE SEQUENCE [LARGE SCALE GENOMIC DNA]</scope>
</reference>
<evidence type="ECO:0000256" key="2">
    <source>
        <dbReference type="ARBA" id="ARBA00006188"/>
    </source>
</evidence>
<dbReference type="InterPro" id="IPR012341">
    <property type="entry name" value="6hp_glycosidase-like_sf"/>
</dbReference>
<dbReference type="PROSITE" id="PS51450">
    <property type="entry name" value="LRR"/>
    <property type="match status" value="1"/>
</dbReference>
<organism evidence="5">
    <name type="scientific">Cladocopium goreaui</name>
    <dbReference type="NCBI Taxonomy" id="2562237"/>
    <lineage>
        <taxon>Eukaryota</taxon>
        <taxon>Sar</taxon>
        <taxon>Alveolata</taxon>
        <taxon>Dinophyceae</taxon>
        <taxon>Suessiales</taxon>
        <taxon>Symbiodiniaceae</taxon>
        <taxon>Cladocopium</taxon>
    </lineage>
</organism>
<evidence type="ECO:0000313" key="6">
    <source>
        <dbReference type="EMBL" id="CAL4796243.1"/>
    </source>
</evidence>
<evidence type="ECO:0000256" key="1">
    <source>
        <dbReference type="ARBA" id="ARBA00001863"/>
    </source>
</evidence>
<evidence type="ECO:0000259" key="4">
    <source>
        <dbReference type="Pfam" id="PF00723"/>
    </source>
</evidence>
<gene>
    <name evidence="5" type="ORF">C1SCF055_LOCUS34321</name>
</gene>
<dbReference type="InterPro" id="IPR011613">
    <property type="entry name" value="GH15-like"/>
</dbReference>
<reference evidence="5" key="1">
    <citation type="submission" date="2022-10" db="EMBL/GenBank/DDBJ databases">
        <authorList>
            <person name="Chen Y."/>
            <person name="Dougan E. K."/>
            <person name="Chan C."/>
            <person name="Rhodes N."/>
            <person name="Thang M."/>
        </authorList>
    </citation>
    <scope>NUCLEOTIDE SEQUENCE</scope>
</reference>
<evidence type="ECO:0000313" key="5">
    <source>
        <dbReference type="EMBL" id="CAI4008931.1"/>
    </source>
</evidence>
<sequence>MNFSRRMVDGLPDGSLVDLEVTSFHGKRLQLSVTRGLNGWQLQQLILQKLSRPGRRLLLQHGAVPLKLQETLEQQGITGSTNLSYVYVPVDLCASWRVLQGERTDELSLEGLTQLGGAVKLDWCTVTLPQSLRILTFGSDFNESLDQVNLPVGLKNLTFGFYFNQSLASANLPSGLEDLTFGGSFNQSLEGVRLPSSLKSLTLGPMFSHSLRGVLWPNTLKSLILRSAFRQSLDGVDLPRGLKHLFLGGSFNHSWEQLTLPELETLTFGAAFNQSLCHVNLPSLQSWTFGDGFNQPLDKIDLKKLSRLQTLSFGHAFNQSLDDVNLPNHLRHLSLGEDFGSLQRVVLPPSLQTLECTARSVEGVHLPGLQNLSLWEASNLELVNLPAGLKSLSLDGEILSGLDFLPSGLENLTFGDDFNQSLDDINLPRSLLKLALGDSFNQSLDRVQWPSGLRSLTFGWTFHSSLEEVNLPDSLHSLTFGSQFNQSLQKLRWPAELQSLTFGSSFNRSLRAVNLPSDLRSLSFGWDFNQSLEATVLPESLTRLTFGYNFQQSLAKVKLPSGLEALTFEGNYDIRQLDLKLKDLRYLVSSNCFVSSVLWLGRCGLQDLSGIGLMEGLKEFYLPFNDVADVSQLKWLNLQVLDLEGNALADAQDLWELGQCLELRHLTLRGCPVAPSVRSKAWLQLREELRAQLPHLECLDDEDVNLEVSVFRPPFHRRSKMDPAMGARLLDHYVQSDLDLYLDFFLEDDLLDRLHEVPSPMRPRGSFAEPDEEELVVERLKAAPRGEILPAASPIGSPQAASFGPLHLPPRGRESCTDDGSLLTRGKDAMAGNVLGALRARRGGESAALLDLDIRELLLIASLLAVASSKSCFLRLEEPLKEPPFSDAEEKGLWELFEANINVNGTGAVIASPGPCPALVECCGITTKMPYGYHWTRDASLSLLTVLQQLEPPSLLTNGSDVEPAFLQMKHQHHRLRREVVEKSVAAFADWVSRSHQRTEPAGNVQVLDASEEAFLEPKWTFDGEPYKGGWCRPQTDGPALRARLMMRAATLFPKLAPKLLDLAKKDLQWLVLNHRMESCDLWEETRDEDFLWNRVVQLAALTEGHQLDLEPWQKSRVLAAIHEKGEALTNHLAGAGGEQYLSNCPASGSGDDCLRFNKTLDGVLILTLIHGHPMVETDLLKLPGFTDNIVANTVKELSSLFCGIYPVNHMDTQDGVPGVLYGRYEKDRYGHMSQGNPWVLISASLANLLYQAAGDVKKGKAVDAAVCAKAFSNGGGFTGSVKDFVAAGDSVLLRIKHHMNDGLHLSEQIDKLTGDQYNARDLTWSYSEVLDALHQFTSLEDTDVVRRFVKFLDLLYDRRRRLVISCAASLEHLFQDIRQEVKGDMGELAWRTAMYSADGKAGLSPQAVGTLCEAVRASERAESRLREMRTRRYSESCCP</sequence>
<accession>A0A9P1DEV9</accession>
<dbReference type="PANTHER" id="PTHR32134">
    <property type="entry name" value="FNIP REPEAT-CONTAINING PROTEIN"/>
    <property type="match status" value="1"/>
</dbReference>
<dbReference type="EC" id="3.2.1.3" evidence="3"/>
<dbReference type="InterPro" id="IPR008615">
    <property type="entry name" value="FNIP"/>
</dbReference>
<dbReference type="GO" id="GO:0004339">
    <property type="term" value="F:glucan 1,4-alpha-glucosidase activity"/>
    <property type="evidence" value="ECO:0007669"/>
    <property type="project" value="UniProtKB-EC"/>
</dbReference>
<dbReference type="Proteomes" id="UP001152797">
    <property type="component" value="Unassembled WGS sequence"/>
</dbReference>
<dbReference type="InterPro" id="IPR051251">
    <property type="entry name" value="STK_FNIP-Repeat"/>
</dbReference>
<dbReference type="Gene3D" id="3.80.10.10">
    <property type="entry name" value="Ribonuclease Inhibitor"/>
    <property type="match status" value="3"/>
</dbReference>
<dbReference type="InterPro" id="IPR000165">
    <property type="entry name" value="Glucoamylase"/>
</dbReference>
<feature type="domain" description="GH15-like" evidence="4">
    <location>
        <begin position="905"/>
        <end position="1334"/>
    </location>
</feature>